<evidence type="ECO:0000313" key="3">
    <source>
        <dbReference type="Proteomes" id="UP000034739"/>
    </source>
</evidence>
<feature type="transmembrane region" description="Helical" evidence="1">
    <location>
        <begin position="6"/>
        <end position="25"/>
    </location>
</feature>
<organism evidence="2 3">
    <name type="scientific">Candidatus Gottesmanbacteria bacterium GW2011_GWA2_47_9</name>
    <dbReference type="NCBI Taxonomy" id="1618445"/>
    <lineage>
        <taxon>Bacteria</taxon>
        <taxon>Candidatus Gottesmaniibacteriota</taxon>
    </lineage>
</organism>
<feature type="transmembrane region" description="Helical" evidence="1">
    <location>
        <begin position="64"/>
        <end position="85"/>
    </location>
</feature>
<reference evidence="2 3" key="1">
    <citation type="journal article" date="2015" name="Nature">
        <title>rRNA introns, odd ribosomes, and small enigmatic genomes across a large radiation of phyla.</title>
        <authorList>
            <person name="Brown C.T."/>
            <person name="Hug L.A."/>
            <person name="Thomas B.C."/>
            <person name="Sharon I."/>
            <person name="Castelle C.J."/>
            <person name="Singh A."/>
            <person name="Wilkins M.J."/>
            <person name="Williams K.H."/>
            <person name="Banfield J.F."/>
        </authorList>
    </citation>
    <scope>NUCLEOTIDE SEQUENCE [LARGE SCALE GENOMIC DNA]</scope>
</reference>
<sequence length="89" mass="10480">MIEGITLQLILRISAAILMLWFVSLSIRRTRIMWPFLPLFIYFLALCTTASAEFYEVFNTDLQALSDAVFLIFYIWMLAVLIRIIKRTQ</sequence>
<evidence type="ECO:0000313" key="2">
    <source>
        <dbReference type="EMBL" id="KKU86790.1"/>
    </source>
</evidence>
<dbReference type="AlphaFoldDB" id="A0A0G1WX64"/>
<proteinExistence type="predicted"/>
<keyword evidence="1" id="KW-0472">Membrane</keyword>
<comment type="caution">
    <text evidence="2">The sequence shown here is derived from an EMBL/GenBank/DDBJ whole genome shotgun (WGS) entry which is preliminary data.</text>
</comment>
<feature type="transmembrane region" description="Helical" evidence="1">
    <location>
        <begin position="32"/>
        <end position="52"/>
    </location>
</feature>
<accession>A0A0G1WX64</accession>
<name>A0A0G1WX64_9BACT</name>
<evidence type="ECO:0000256" key="1">
    <source>
        <dbReference type="SAM" id="Phobius"/>
    </source>
</evidence>
<keyword evidence="1" id="KW-0812">Transmembrane</keyword>
<dbReference type="Proteomes" id="UP000034739">
    <property type="component" value="Unassembled WGS sequence"/>
</dbReference>
<keyword evidence="1" id="KW-1133">Transmembrane helix</keyword>
<protein>
    <submittedName>
        <fullName evidence="2">Uncharacterized protein</fullName>
    </submittedName>
</protein>
<gene>
    <name evidence="2" type="ORF">UY16_C0048G0005</name>
</gene>
<dbReference type="EMBL" id="LCOY01000048">
    <property type="protein sequence ID" value="KKU86790.1"/>
    <property type="molecule type" value="Genomic_DNA"/>
</dbReference>